<evidence type="ECO:0000259" key="4">
    <source>
        <dbReference type="Pfam" id="PF09084"/>
    </source>
</evidence>
<dbReference type="InterPro" id="IPR015168">
    <property type="entry name" value="SsuA/THI5"/>
</dbReference>
<keyword evidence="3" id="KW-0732">Signal</keyword>
<organism evidence="5 6">
    <name type="scientific">Candidatus Clostridium eludens</name>
    <dbReference type="NCBI Taxonomy" id="3381663"/>
    <lineage>
        <taxon>Bacteria</taxon>
        <taxon>Bacillati</taxon>
        <taxon>Bacillota</taxon>
        <taxon>Clostridia</taxon>
        <taxon>Eubacteriales</taxon>
        <taxon>Clostridiaceae</taxon>
        <taxon>Clostridium</taxon>
    </lineage>
</organism>
<feature type="domain" description="SsuA/THI5-like" evidence="4">
    <location>
        <begin position="66"/>
        <end position="295"/>
    </location>
</feature>
<comment type="subcellular location">
    <subcellularLocation>
        <location evidence="1">Periplasm</location>
    </subcellularLocation>
</comment>
<evidence type="ECO:0000256" key="2">
    <source>
        <dbReference type="ARBA" id="ARBA00010742"/>
    </source>
</evidence>
<comment type="caution">
    <text evidence="5">The sequence shown here is derived from an EMBL/GenBank/DDBJ whole genome shotgun (WGS) entry which is preliminary data.</text>
</comment>
<name>A0ABW8SN11_9CLOT</name>
<gene>
    <name evidence="5" type="ORF">ACJDU8_14425</name>
</gene>
<keyword evidence="6" id="KW-1185">Reference proteome</keyword>
<evidence type="ECO:0000313" key="5">
    <source>
        <dbReference type="EMBL" id="MFL0196741.1"/>
    </source>
</evidence>
<accession>A0ABW8SN11</accession>
<dbReference type="PANTHER" id="PTHR30024">
    <property type="entry name" value="ALIPHATIC SULFONATES-BINDING PROTEIN-RELATED"/>
    <property type="match status" value="1"/>
</dbReference>
<comment type="similarity">
    <text evidence="2">Belongs to the bacterial solute-binding protein SsuA/TauA family.</text>
</comment>
<dbReference type="SUPFAM" id="SSF53850">
    <property type="entry name" value="Periplasmic binding protein-like II"/>
    <property type="match status" value="1"/>
</dbReference>
<reference evidence="5 6" key="1">
    <citation type="submission" date="2024-11" db="EMBL/GenBank/DDBJ databases">
        <authorList>
            <person name="Heng Y.C."/>
            <person name="Lim A.C.H."/>
            <person name="Lee J.K.Y."/>
            <person name="Kittelmann S."/>
        </authorList>
    </citation>
    <scope>NUCLEOTIDE SEQUENCE [LARGE SCALE GENOMIC DNA]</scope>
    <source>
        <strain evidence="5 6">WILCCON 0269</strain>
    </source>
</reference>
<dbReference type="PANTHER" id="PTHR30024:SF47">
    <property type="entry name" value="TAURINE-BINDING PERIPLASMIC PROTEIN"/>
    <property type="match status" value="1"/>
</dbReference>
<dbReference type="PROSITE" id="PS51257">
    <property type="entry name" value="PROKAR_LIPOPROTEIN"/>
    <property type="match status" value="1"/>
</dbReference>
<evidence type="ECO:0000313" key="6">
    <source>
        <dbReference type="Proteomes" id="UP001623660"/>
    </source>
</evidence>
<evidence type="ECO:0000256" key="3">
    <source>
        <dbReference type="ARBA" id="ARBA00022729"/>
    </source>
</evidence>
<protein>
    <submittedName>
        <fullName evidence="5">ABC transporter substrate-binding protein</fullName>
    </submittedName>
</protein>
<dbReference type="Pfam" id="PF09084">
    <property type="entry name" value="NMT1"/>
    <property type="match status" value="1"/>
</dbReference>
<dbReference type="Proteomes" id="UP001623660">
    <property type="component" value="Unassembled WGS sequence"/>
</dbReference>
<dbReference type="EMBL" id="JBJHZX010000021">
    <property type="protein sequence ID" value="MFL0196741.1"/>
    <property type="molecule type" value="Genomic_DNA"/>
</dbReference>
<evidence type="ECO:0000256" key="1">
    <source>
        <dbReference type="ARBA" id="ARBA00004418"/>
    </source>
</evidence>
<dbReference type="Gene3D" id="3.40.190.10">
    <property type="entry name" value="Periplasmic binding protein-like II"/>
    <property type="match status" value="2"/>
</dbReference>
<proteinExistence type="inferred from homology"/>
<dbReference type="RefSeq" id="WP_406792849.1">
    <property type="nucleotide sequence ID" value="NZ_JBJHZX010000021.1"/>
</dbReference>
<sequence>MIKKLFSKKNLLIFTSVVCLVGLLATGCGKQSSSGSSSKTATEDALKPDKDGLIPIKTSSKIDCSSTPWVVADEKGFFKKYGLKVVYTGETQPAQQIPAILKGDNYVESFHPNTYAPAVAGGADIIGIGPNGVDPSPDIDPKYRHMWWFVSAKASAAGVKTFKDLVNYKKGQKLKFTTIAANICTDFVTNTIADKDGFPKDRIEWVTMPDVQALQALSQGTVDVSAVHPPYYTGMEKAGNVKIADTLDSGLGPAAGLTYWVVNKTWAKNNPNVTRKFLKAMLEADTWANHNTKEAADLTAKHIGQPVSGSHYYTETSNIDNEKYLQPWIDGAVASGSIPKGKVKVSDMVTDEYYK</sequence>